<sequence length="85" mass="9976">MQNKLKKIENEIARTGEKLKEFEHKLKSLQKEKTDMENLIMIDALRKHKVNHSELHTLLQILEEEKGAVVPVKTIQTEDKENETL</sequence>
<evidence type="ECO:0000313" key="3">
    <source>
        <dbReference type="Proteomes" id="UP001419084"/>
    </source>
</evidence>
<evidence type="ECO:0000313" key="2">
    <source>
        <dbReference type="EMBL" id="GLB30948.1"/>
    </source>
</evidence>
<keyword evidence="1" id="KW-0175">Coiled coil</keyword>
<comment type="caution">
    <text evidence="2">The sequence shown here is derived from an EMBL/GenBank/DDBJ whole genome shotgun (WGS) entry which is preliminary data.</text>
</comment>
<feature type="coiled-coil region" evidence="1">
    <location>
        <begin position="5"/>
        <end position="39"/>
    </location>
</feature>
<organism evidence="2 3">
    <name type="scientific">Lacrimispora amygdalina</name>
    <dbReference type="NCBI Taxonomy" id="253257"/>
    <lineage>
        <taxon>Bacteria</taxon>
        <taxon>Bacillati</taxon>
        <taxon>Bacillota</taxon>
        <taxon>Clostridia</taxon>
        <taxon>Lachnospirales</taxon>
        <taxon>Lachnospiraceae</taxon>
        <taxon>Lacrimispora</taxon>
    </lineage>
</organism>
<protein>
    <recommendedName>
        <fullName evidence="4">DUF4315 family protein</fullName>
    </recommendedName>
</protein>
<evidence type="ECO:0008006" key="4">
    <source>
        <dbReference type="Google" id="ProtNLM"/>
    </source>
</evidence>
<dbReference type="EMBL" id="BRPJ01000051">
    <property type="protein sequence ID" value="GLB30948.1"/>
    <property type="molecule type" value="Genomic_DNA"/>
</dbReference>
<accession>A0ABQ5M7M6</accession>
<dbReference type="Pfam" id="PF14193">
    <property type="entry name" value="DUF4315"/>
    <property type="match status" value="1"/>
</dbReference>
<reference evidence="2 3" key="1">
    <citation type="journal article" date="2024" name="Int. J. Syst. Evol. Microbiol.">
        <title>Lacrimispora brassicae sp. nov. isolated from fermented cabbage, and proposal of Clostridium indicum Gundawar et al. 2019 and Clostridium methoxybenzovorans Mechichi et al. 1999 as heterotypic synonyms of Lacrimispora amygdalina (Parshina et al. 2003) Haas and Blanchard 2020 and Lacrimispora indolis (McClung and McCoy 1957) Haas and Blanchard 2020, respectively.</title>
        <authorList>
            <person name="Kobayashi H."/>
            <person name="Tanizawa Y."/>
            <person name="Sakamoto M."/>
            <person name="Ohkuma M."/>
            <person name="Tohno M."/>
        </authorList>
    </citation>
    <scope>NUCLEOTIDE SEQUENCE [LARGE SCALE GENOMIC DNA]</scope>
    <source>
        <strain evidence="2 3">DSM 12857</strain>
    </source>
</reference>
<name>A0ABQ5M7M6_9FIRM</name>
<dbReference type="InterPro" id="IPR025464">
    <property type="entry name" value="DUF4315"/>
</dbReference>
<keyword evidence="3" id="KW-1185">Reference proteome</keyword>
<evidence type="ECO:0000256" key="1">
    <source>
        <dbReference type="SAM" id="Coils"/>
    </source>
</evidence>
<dbReference type="Proteomes" id="UP001419084">
    <property type="component" value="Unassembled WGS sequence"/>
</dbReference>
<dbReference type="RefSeq" id="WP_346065511.1">
    <property type="nucleotide sequence ID" value="NZ_BRPJ01000051.1"/>
</dbReference>
<proteinExistence type="predicted"/>
<gene>
    <name evidence="2" type="ORF">LAD12857_28710</name>
</gene>